<dbReference type="Proteomes" id="UP000054350">
    <property type="component" value="Unassembled WGS sequence"/>
</dbReference>
<dbReference type="AlphaFoldDB" id="A0A0L0SSP9"/>
<evidence type="ECO:0000259" key="2">
    <source>
        <dbReference type="PROSITE" id="PS50004"/>
    </source>
</evidence>
<feature type="compositionally biased region" description="Low complexity" evidence="1">
    <location>
        <begin position="34"/>
        <end position="63"/>
    </location>
</feature>
<reference evidence="3 4" key="1">
    <citation type="submission" date="2009-11" db="EMBL/GenBank/DDBJ databases">
        <title>Annotation of Allomyces macrogynus ATCC 38327.</title>
        <authorList>
            <consortium name="The Broad Institute Genome Sequencing Platform"/>
            <person name="Russ C."/>
            <person name="Cuomo C."/>
            <person name="Burger G."/>
            <person name="Gray M.W."/>
            <person name="Holland P.W.H."/>
            <person name="King N."/>
            <person name="Lang F.B.F."/>
            <person name="Roger A.J."/>
            <person name="Ruiz-Trillo I."/>
            <person name="Young S.K."/>
            <person name="Zeng Q."/>
            <person name="Gargeya S."/>
            <person name="Fitzgerald M."/>
            <person name="Haas B."/>
            <person name="Abouelleil A."/>
            <person name="Alvarado L."/>
            <person name="Arachchi H.M."/>
            <person name="Berlin A."/>
            <person name="Chapman S.B."/>
            <person name="Gearin G."/>
            <person name="Goldberg J."/>
            <person name="Griggs A."/>
            <person name="Gujja S."/>
            <person name="Hansen M."/>
            <person name="Heiman D."/>
            <person name="Howarth C."/>
            <person name="Larimer J."/>
            <person name="Lui A."/>
            <person name="MacDonald P.J.P."/>
            <person name="McCowen C."/>
            <person name="Montmayeur A."/>
            <person name="Murphy C."/>
            <person name="Neiman D."/>
            <person name="Pearson M."/>
            <person name="Priest M."/>
            <person name="Roberts A."/>
            <person name="Saif S."/>
            <person name="Shea T."/>
            <person name="Sisk P."/>
            <person name="Stolte C."/>
            <person name="Sykes S."/>
            <person name="Wortman J."/>
            <person name="Nusbaum C."/>
            <person name="Birren B."/>
        </authorList>
    </citation>
    <scope>NUCLEOTIDE SEQUENCE [LARGE SCALE GENOMIC DNA]</scope>
    <source>
        <strain evidence="3 4">ATCC 38327</strain>
    </source>
</reference>
<feature type="region of interest" description="Disordered" evidence="1">
    <location>
        <begin position="27"/>
        <end position="63"/>
    </location>
</feature>
<sequence>MSDYAENLRKHQQAEADLIRLQQQQAAMNAGTWQPEQQQYQQPPQQQYQEPPQQQYQQPPQQQQRELRGVFMEIVEARNLKDVEVIGDIDPYTVVIYGDQKVKTRAHKDAGVNPQLGDTLEVAITQGSDELLIELWDSNKYNVLTGDTFIGRARVNISDLRREELLDRWVALNDDDNGAAGEVHIKFHGRY</sequence>
<proteinExistence type="predicted"/>
<name>A0A0L0SSP9_ALLM3</name>
<dbReference type="Pfam" id="PF00168">
    <property type="entry name" value="C2"/>
    <property type="match status" value="1"/>
</dbReference>
<dbReference type="SMART" id="SM00239">
    <property type="entry name" value="C2"/>
    <property type="match status" value="1"/>
</dbReference>
<accession>A0A0L0SSP9</accession>
<dbReference type="PANTHER" id="PTHR47052:SF3">
    <property type="entry name" value="INGRESSION PROTEIN 1"/>
    <property type="match status" value="1"/>
</dbReference>
<dbReference type="CDD" id="cd00030">
    <property type="entry name" value="C2"/>
    <property type="match status" value="1"/>
</dbReference>
<dbReference type="SUPFAM" id="SSF49562">
    <property type="entry name" value="C2 domain (Calcium/lipid-binding domain, CaLB)"/>
    <property type="match status" value="1"/>
</dbReference>
<dbReference type="EMBL" id="GG745347">
    <property type="protein sequence ID" value="KNE65521.1"/>
    <property type="molecule type" value="Genomic_DNA"/>
</dbReference>
<evidence type="ECO:0000313" key="3">
    <source>
        <dbReference type="EMBL" id="KNE65521.1"/>
    </source>
</evidence>
<dbReference type="InterPro" id="IPR000008">
    <property type="entry name" value="C2_dom"/>
</dbReference>
<reference evidence="4" key="2">
    <citation type="submission" date="2009-11" db="EMBL/GenBank/DDBJ databases">
        <title>The Genome Sequence of Allomyces macrogynus strain ATCC 38327.</title>
        <authorList>
            <consortium name="The Broad Institute Genome Sequencing Platform"/>
            <person name="Russ C."/>
            <person name="Cuomo C."/>
            <person name="Shea T."/>
            <person name="Young S.K."/>
            <person name="Zeng Q."/>
            <person name="Koehrsen M."/>
            <person name="Haas B."/>
            <person name="Borodovsky M."/>
            <person name="Guigo R."/>
            <person name="Alvarado L."/>
            <person name="Berlin A."/>
            <person name="Borenstein D."/>
            <person name="Chen Z."/>
            <person name="Engels R."/>
            <person name="Freedman E."/>
            <person name="Gellesch M."/>
            <person name="Goldberg J."/>
            <person name="Griggs A."/>
            <person name="Gujja S."/>
            <person name="Heiman D."/>
            <person name="Hepburn T."/>
            <person name="Howarth C."/>
            <person name="Jen D."/>
            <person name="Larson L."/>
            <person name="Lewis B."/>
            <person name="Mehta T."/>
            <person name="Park D."/>
            <person name="Pearson M."/>
            <person name="Roberts A."/>
            <person name="Saif S."/>
            <person name="Shenoy N."/>
            <person name="Sisk P."/>
            <person name="Stolte C."/>
            <person name="Sykes S."/>
            <person name="Walk T."/>
            <person name="White J."/>
            <person name="Yandava C."/>
            <person name="Burger G."/>
            <person name="Gray M.W."/>
            <person name="Holland P.W.H."/>
            <person name="King N."/>
            <person name="Lang F.B.F."/>
            <person name="Roger A.J."/>
            <person name="Ruiz-Trillo I."/>
            <person name="Lander E."/>
            <person name="Nusbaum C."/>
        </authorList>
    </citation>
    <scope>NUCLEOTIDE SEQUENCE [LARGE SCALE GENOMIC DNA]</scope>
    <source>
        <strain evidence="4">ATCC 38327</strain>
    </source>
</reference>
<evidence type="ECO:0000313" key="4">
    <source>
        <dbReference type="Proteomes" id="UP000054350"/>
    </source>
</evidence>
<evidence type="ECO:0000256" key="1">
    <source>
        <dbReference type="SAM" id="MobiDB-lite"/>
    </source>
</evidence>
<dbReference type="PANTHER" id="PTHR47052">
    <property type="entry name" value="CONSERVED SERINE PROLINE-RICH PROTEIN (AFU_ORTHOLOGUE AFUA_2G01790)"/>
    <property type="match status" value="1"/>
</dbReference>
<dbReference type="Gene3D" id="2.60.40.150">
    <property type="entry name" value="C2 domain"/>
    <property type="match status" value="1"/>
</dbReference>
<protein>
    <recommendedName>
        <fullName evidence="2">C2 domain-containing protein</fullName>
    </recommendedName>
</protein>
<dbReference type="VEuPathDB" id="FungiDB:AMAG_11139"/>
<keyword evidence="4" id="KW-1185">Reference proteome</keyword>
<feature type="domain" description="C2" evidence="2">
    <location>
        <begin position="50"/>
        <end position="170"/>
    </location>
</feature>
<organism evidence="3 4">
    <name type="scientific">Allomyces macrogynus (strain ATCC 38327)</name>
    <name type="common">Allomyces javanicus var. macrogynus</name>
    <dbReference type="NCBI Taxonomy" id="578462"/>
    <lineage>
        <taxon>Eukaryota</taxon>
        <taxon>Fungi</taxon>
        <taxon>Fungi incertae sedis</taxon>
        <taxon>Blastocladiomycota</taxon>
        <taxon>Blastocladiomycetes</taxon>
        <taxon>Blastocladiales</taxon>
        <taxon>Blastocladiaceae</taxon>
        <taxon>Allomyces</taxon>
    </lineage>
</organism>
<dbReference type="PROSITE" id="PS50004">
    <property type="entry name" value="C2"/>
    <property type="match status" value="1"/>
</dbReference>
<dbReference type="InterPro" id="IPR052981">
    <property type="entry name" value="Ingression_C2_domain"/>
</dbReference>
<dbReference type="OrthoDB" id="270970at2759"/>
<gene>
    <name evidence="3" type="ORF">AMAG_11139</name>
</gene>
<dbReference type="InterPro" id="IPR035892">
    <property type="entry name" value="C2_domain_sf"/>
</dbReference>